<comment type="caution">
    <text evidence="1">The sequence shown here is derived from an EMBL/GenBank/DDBJ whole genome shotgun (WGS) entry which is preliminary data.</text>
</comment>
<protein>
    <submittedName>
        <fullName evidence="1">Uncharacterized protein</fullName>
    </submittedName>
</protein>
<dbReference type="EMBL" id="MU266488">
    <property type="protein sequence ID" value="KAH7922355.1"/>
    <property type="molecule type" value="Genomic_DNA"/>
</dbReference>
<reference evidence="1" key="1">
    <citation type="journal article" date="2021" name="New Phytol.">
        <title>Evolutionary innovations through gain and loss of genes in the ectomycorrhizal Boletales.</title>
        <authorList>
            <person name="Wu G."/>
            <person name="Miyauchi S."/>
            <person name="Morin E."/>
            <person name="Kuo A."/>
            <person name="Drula E."/>
            <person name="Varga T."/>
            <person name="Kohler A."/>
            <person name="Feng B."/>
            <person name="Cao Y."/>
            <person name="Lipzen A."/>
            <person name="Daum C."/>
            <person name="Hundley H."/>
            <person name="Pangilinan J."/>
            <person name="Johnson J."/>
            <person name="Barry K."/>
            <person name="LaButti K."/>
            <person name="Ng V."/>
            <person name="Ahrendt S."/>
            <person name="Min B."/>
            <person name="Choi I.G."/>
            <person name="Park H."/>
            <person name="Plett J.M."/>
            <person name="Magnuson J."/>
            <person name="Spatafora J.W."/>
            <person name="Nagy L.G."/>
            <person name="Henrissat B."/>
            <person name="Grigoriev I.V."/>
            <person name="Yang Z.L."/>
            <person name="Xu J."/>
            <person name="Martin F.M."/>
        </authorList>
    </citation>
    <scope>NUCLEOTIDE SEQUENCE</scope>
    <source>
        <strain evidence="1">KUC20120723A-06</strain>
    </source>
</reference>
<sequence length="137" mass="15972">MSGKAFLRAWWHIISWHYELWKDGIDHHVIGESNLMYYHNTQGVTAGVFNDFDVSSTTESRQRNGRAGTIPFMAIELLKQPALDGHKTHEYYHDAESLIWVFAWVTLHYEHGTRLPRKDRPLENLLSLQPGAVWLSR</sequence>
<keyword evidence="2" id="KW-1185">Reference proteome</keyword>
<evidence type="ECO:0000313" key="1">
    <source>
        <dbReference type="EMBL" id="KAH7922355.1"/>
    </source>
</evidence>
<name>A0ACB8BAM1_9AGAM</name>
<evidence type="ECO:0000313" key="2">
    <source>
        <dbReference type="Proteomes" id="UP000790709"/>
    </source>
</evidence>
<organism evidence="1 2">
    <name type="scientific">Leucogyrophana mollusca</name>
    <dbReference type="NCBI Taxonomy" id="85980"/>
    <lineage>
        <taxon>Eukaryota</taxon>
        <taxon>Fungi</taxon>
        <taxon>Dikarya</taxon>
        <taxon>Basidiomycota</taxon>
        <taxon>Agaricomycotina</taxon>
        <taxon>Agaricomycetes</taxon>
        <taxon>Agaricomycetidae</taxon>
        <taxon>Boletales</taxon>
        <taxon>Boletales incertae sedis</taxon>
        <taxon>Leucogyrophana</taxon>
    </lineage>
</organism>
<gene>
    <name evidence="1" type="ORF">BV22DRAFT_663661</name>
</gene>
<dbReference type="Proteomes" id="UP000790709">
    <property type="component" value="Unassembled WGS sequence"/>
</dbReference>
<accession>A0ACB8BAM1</accession>
<proteinExistence type="predicted"/>